<dbReference type="PANTHER" id="PTHR13774:SF39">
    <property type="entry name" value="BIOSYNTHESIS PROTEIN, PUTATIVE-RELATED"/>
    <property type="match status" value="1"/>
</dbReference>
<dbReference type="Gene3D" id="3.10.310.10">
    <property type="entry name" value="Diaminopimelate Epimerase, Chain A, domain 1"/>
    <property type="match status" value="2"/>
</dbReference>
<evidence type="ECO:0000256" key="3">
    <source>
        <dbReference type="PIRSR" id="PIRSR016184-1"/>
    </source>
</evidence>
<dbReference type="Proteomes" id="UP000051621">
    <property type="component" value="Unassembled WGS sequence"/>
</dbReference>
<accession>A0A0R1LZ23</accession>
<comment type="caution">
    <text evidence="4">The sequence shown here is derived from an EMBL/GenBank/DDBJ whole genome shotgun (WGS) entry which is preliminary data.</text>
</comment>
<dbReference type="SUPFAM" id="SSF54506">
    <property type="entry name" value="Diaminopimelate epimerase-like"/>
    <property type="match status" value="1"/>
</dbReference>
<dbReference type="AlphaFoldDB" id="A0A0R1LZ23"/>
<dbReference type="PATRIC" id="fig|1423731.3.peg.1747"/>
<dbReference type="EMBL" id="AZEF01000032">
    <property type="protein sequence ID" value="KRL00871.1"/>
    <property type="molecule type" value="Genomic_DNA"/>
</dbReference>
<organism evidence="4 5">
    <name type="scientific">Liquorilactobacillus capillatus DSM 19910</name>
    <dbReference type="NCBI Taxonomy" id="1423731"/>
    <lineage>
        <taxon>Bacteria</taxon>
        <taxon>Bacillati</taxon>
        <taxon>Bacillota</taxon>
        <taxon>Bacilli</taxon>
        <taxon>Lactobacillales</taxon>
        <taxon>Lactobacillaceae</taxon>
        <taxon>Liquorilactobacillus</taxon>
    </lineage>
</organism>
<sequence length="283" mass="31073">MVDVYVVSAFSKNNTGGNKAGLVFDRPDLTSVQKMAIAKELGYAETAFITESKLADFRLEYFTPTEEVPLCGHATIATFTFLNLTNKLSKSDYTIETKSGILSMKVGTDGMVFMEQNVPTYSNILTSDSFNACLDTNSIDSKIPIQIISTGLRDILLPVRSSKALQKLKPNFKAMAALSKEQNVVGVHAFSLEESESKITAICRNFAPLYDIDEESATGTSNCALACYLFKYVEKKSQYTFEQGYNLNSPSRIVVNLTTHDNVIDGVFVGGYGYLVENKSVSV</sequence>
<dbReference type="RefSeq" id="WP_057745408.1">
    <property type="nucleotide sequence ID" value="NZ_AZEF01000032.1"/>
</dbReference>
<dbReference type="GO" id="GO:0005737">
    <property type="term" value="C:cytoplasm"/>
    <property type="evidence" value="ECO:0007669"/>
    <property type="project" value="TreeGrafter"/>
</dbReference>
<evidence type="ECO:0000256" key="2">
    <source>
        <dbReference type="ARBA" id="ARBA00023235"/>
    </source>
</evidence>
<dbReference type="InterPro" id="IPR003719">
    <property type="entry name" value="Phenazine_PhzF-like"/>
</dbReference>
<proteinExistence type="inferred from homology"/>
<dbReference type="OrthoDB" id="9788221at2"/>
<protein>
    <submittedName>
        <fullName evidence="4">Phenazine biosynthesis protein PhzF family</fullName>
    </submittedName>
</protein>
<feature type="active site" evidence="3">
    <location>
        <position position="45"/>
    </location>
</feature>
<name>A0A0R1LZ23_9LACO</name>
<reference evidence="4 5" key="1">
    <citation type="journal article" date="2015" name="Genome Announc.">
        <title>Expanding the biotechnology potential of lactobacilli through comparative genomics of 213 strains and associated genera.</title>
        <authorList>
            <person name="Sun Z."/>
            <person name="Harris H.M."/>
            <person name="McCann A."/>
            <person name="Guo C."/>
            <person name="Argimon S."/>
            <person name="Zhang W."/>
            <person name="Yang X."/>
            <person name="Jeffery I.B."/>
            <person name="Cooney J.C."/>
            <person name="Kagawa T.F."/>
            <person name="Liu W."/>
            <person name="Song Y."/>
            <person name="Salvetti E."/>
            <person name="Wrobel A."/>
            <person name="Rasinkangas P."/>
            <person name="Parkhill J."/>
            <person name="Rea M.C."/>
            <person name="O'Sullivan O."/>
            <person name="Ritari J."/>
            <person name="Douillard F.P."/>
            <person name="Paul Ross R."/>
            <person name="Yang R."/>
            <person name="Briner A.E."/>
            <person name="Felis G.E."/>
            <person name="de Vos W.M."/>
            <person name="Barrangou R."/>
            <person name="Klaenhammer T.R."/>
            <person name="Caufield P.W."/>
            <person name="Cui Y."/>
            <person name="Zhang H."/>
            <person name="O'Toole P.W."/>
        </authorList>
    </citation>
    <scope>NUCLEOTIDE SEQUENCE [LARGE SCALE GENOMIC DNA]</scope>
    <source>
        <strain evidence="4 5">DSM 19910</strain>
    </source>
</reference>
<dbReference type="GO" id="GO:0016853">
    <property type="term" value="F:isomerase activity"/>
    <property type="evidence" value="ECO:0007669"/>
    <property type="project" value="UniProtKB-KW"/>
</dbReference>
<keyword evidence="5" id="KW-1185">Reference proteome</keyword>
<evidence type="ECO:0000313" key="4">
    <source>
        <dbReference type="EMBL" id="KRL00871.1"/>
    </source>
</evidence>
<comment type="similarity">
    <text evidence="1">Belongs to the PhzF family.</text>
</comment>
<dbReference type="Pfam" id="PF02567">
    <property type="entry name" value="PhzC-PhzF"/>
    <property type="match status" value="1"/>
</dbReference>
<evidence type="ECO:0000313" key="5">
    <source>
        <dbReference type="Proteomes" id="UP000051621"/>
    </source>
</evidence>
<dbReference type="PANTHER" id="PTHR13774">
    <property type="entry name" value="PHENAZINE BIOSYNTHESIS PROTEIN"/>
    <property type="match status" value="1"/>
</dbReference>
<evidence type="ECO:0000256" key="1">
    <source>
        <dbReference type="ARBA" id="ARBA00008270"/>
    </source>
</evidence>
<gene>
    <name evidence="4" type="ORF">FC81_GL001705</name>
</gene>
<dbReference type="PIRSF" id="PIRSF016184">
    <property type="entry name" value="PhzC_PhzF"/>
    <property type="match status" value="1"/>
</dbReference>
<dbReference type="NCBIfam" id="TIGR00654">
    <property type="entry name" value="PhzF_family"/>
    <property type="match status" value="1"/>
</dbReference>
<keyword evidence="2" id="KW-0413">Isomerase</keyword>